<feature type="chain" id="PRO_5017084187" evidence="1">
    <location>
        <begin position="22"/>
        <end position="323"/>
    </location>
</feature>
<evidence type="ECO:0000313" key="4">
    <source>
        <dbReference type="Proteomes" id="UP000240957"/>
    </source>
</evidence>
<evidence type="ECO:0000313" key="3">
    <source>
        <dbReference type="EMBL" id="RFC82278.1"/>
    </source>
</evidence>
<sequence>MMNIFKLLTLPTVALVLNACGGAPTETQDVTLGGKIQCQQYLGLPHNWLKQPEAGMVKIPGGTFQIGNNQSYPEERALYKSERIVTDFWMDATEVSNAQFESFVQATGYITEAETQGEAAVFITPQGQVKELAWWSLVKGAFWKKPWGPNASRQILPNEPVRMITLKDAIAYADWLGHELPTEEQWEYAAKGFTQARDVSADLEHIDANVWQGEFPYQNDNKDGFTDVAPVGCFKANAFGLYDMIGNVWEYTNSPFTGTHDDHMGMHQLKSEEAPVFNQYTIKGGSFLCASNYCMRYRASARHSQEADLGISHVGFRTVKKIK</sequence>
<feature type="domain" description="Sulfatase-modifying factor enzyme-like" evidence="2">
    <location>
        <begin position="54"/>
        <end position="320"/>
    </location>
</feature>
<organism evidence="3 4">
    <name type="scientific">Acinetobacter sichuanensis</name>
    <dbReference type="NCBI Taxonomy" id="2136183"/>
    <lineage>
        <taxon>Bacteria</taxon>
        <taxon>Pseudomonadati</taxon>
        <taxon>Pseudomonadota</taxon>
        <taxon>Gammaproteobacteria</taxon>
        <taxon>Moraxellales</taxon>
        <taxon>Moraxellaceae</taxon>
        <taxon>Acinetobacter</taxon>
    </lineage>
</organism>
<dbReference type="PANTHER" id="PTHR23150">
    <property type="entry name" value="SULFATASE MODIFYING FACTOR 1, 2"/>
    <property type="match status" value="1"/>
</dbReference>
<dbReference type="Gene3D" id="3.90.1580.10">
    <property type="entry name" value="paralog of FGE (formylglycine-generating enzyme)"/>
    <property type="match status" value="1"/>
</dbReference>
<gene>
    <name evidence="3" type="ORF">C9E89_017455</name>
</gene>
<comment type="caution">
    <text evidence="3">The sequence shown here is derived from an EMBL/GenBank/DDBJ whole genome shotgun (WGS) entry which is preliminary data.</text>
</comment>
<dbReference type="OrthoDB" id="9768004at2"/>
<keyword evidence="1" id="KW-0732">Signal</keyword>
<name>A0A371YLC3_9GAMM</name>
<evidence type="ECO:0000259" key="2">
    <source>
        <dbReference type="Pfam" id="PF03781"/>
    </source>
</evidence>
<accession>A0A371YLC3</accession>
<reference evidence="3 4" key="1">
    <citation type="submission" date="2018-08" db="EMBL/GenBank/DDBJ databases">
        <title>The draft genome of Acinetobacter sichuanensis strain WCHAc060041.</title>
        <authorList>
            <person name="Qin J."/>
            <person name="Feng Y."/>
            <person name="Zong Z."/>
        </authorList>
    </citation>
    <scope>NUCLEOTIDE SEQUENCE [LARGE SCALE GENOMIC DNA]</scope>
    <source>
        <strain evidence="3 4">WCHAc060041</strain>
    </source>
</reference>
<protein>
    <submittedName>
        <fullName evidence="3">Formylglycine-generating enzyme family protein</fullName>
    </submittedName>
</protein>
<dbReference type="Pfam" id="PF03781">
    <property type="entry name" value="FGE-sulfatase"/>
    <property type="match status" value="1"/>
</dbReference>
<dbReference type="EMBL" id="PYIX02000038">
    <property type="protein sequence ID" value="RFC82278.1"/>
    <property type="molecule type" value="Genomic_DNA"/>
</dbReference>
<dbReference type="InterPro" id="IPR016187">
    <property type="entry name" value="CTDL_fold"/>
</dbReference>
<feature type="signal peptide" evidence="1">
    <location>
        <begin position="1"/>
        <end position="21"/>
    </location>
</feature>
<dbReference type="GO" id="GO:0120147">
    <property type="term" value="F:formylglycine-generating oxidase activity"/>
    <property type="evidence" value="ECO:0007669"/>
    <property type="project" value="TreeGrafter"/>
</dbReference>
<proteinExistence type="predicted"/>
<dbReference type="AlphaFoldDB" id="A0A371YLC3"/>
<dbReference type="InterPro" id="IPR051043">
    <property type="entry name" value="Sulfatase_Mod_Factor_Kinase"/>
</dbReference>
<dbReference type="InterPro" id="IPR042095">
    <property type="entry name" value="SUMF_sf"/>
</dbReference>
<evidence type="ECO:0000256" key="1">
    <source>
        <dbReference type="SAM" id="SignalP"/>
    </source>
</evidence>
<dbReference type="SUPFAM" id="SSF56436">
    <property type="entry name" value="C-type lectin-like"/>
    <property type="match status" value="1"/>
</dbReference>
<dbReference type="Proteomes" id="UP000240957">
    <property type="component" value="Unassembled WGS sequence"/>
</dbReference>
<dbReference type="InterPro" id="IPR005532">
    <property type="entry name" value="SUMF_dom"/>
</dbReference>
<dbReference type="PANTHER" id="PTHR23150:SF19">
    <property type="entry name" value="FORMYLGLYCINE-GENERATING ENZYME"/>
    <property type="match status" value="1"/>
</dbReference>